<organism evidence="1 2">
    <name type="scientific">Puccinia graminis f. sp. tritici</name>
    <dbReference type="NCBI Taxonomy" id="56615"/>
    <lineage>
        <taxon>Eukaryota</taxon>
        <taxon>Fungi</taxon>
        <taxon>Dikarya</taxon>
        <taxon>Basidiomycota</taxon>
        <taxon>Pucciniomycotina</taxon>
        <taxon>Pucciniomycetes</taxon>
        <taxon>Pucciniales</taxon>
        <taxon>Pucciniaceae</taxon>
        <taxon>Puccinia</taxon>
    </lineage>
</organism>
<comment type="caution">
    <text evidence="1">The sequence shown here is derived from an EMBL/GenBank/DDBJ whole genome shotgun (WGS) entry which is preliminary data.</text>
</comment>
<proteinExistence type="predicted"/>
<reference evidence="1 2" key="1">
    <citation type="submission" date="2019-05" db="EMBL/GenBank/DDBJ databases">
        <title>Emergence of the Ug99 lineage of the wheat stem rust pathogen through somatic hybridization.</title>
        <authorList>
            <person name="Li F."/>
            <person name="Upadhyaya N.M."/>
            <person name="Sperschneider J."/>
            <person name="Matny O."/>
            <person name="Nguyen-Phuc H."/>
            <person name="Mago R."/>
            <person name="Raley C."/>
            <person name="Miller M.E."/>
            <person name="Silverstein K.A.T."/>
            <person name="Henningsen E."/>
            <person name="Hirsch C.D."/>
            <person name="Visser B."/>
            <person name="Pretorius Z.A."/>
            <person name="Steffenson B.J."/>
            <person name="Schwessinger B."/>
            <person name="Dodds P.N."/>
            <person name="Figueroa M."/>
        </authorList>
    </citation>
    <scope>NUCLEOTIDE SEQUENCE [LARGE SCALE GENOMIC DNA]</scope>
    <source>
        <strain evidence="1">21-0</strain>
    </source>
</reference>
<dbReference type="EMBL" id="VSWC01000066">
    <property type="protein sequence ID" value="KAA1098379.1"/>
    <property type="molecule type" value="Genomic_DNA"/>
</dbReference>
<dbReference type="OrthoDB" id="2516373at2759"/>
<dbReference type="AlphaFoldDB" id="A0A5B0PEZ2"/>
<keyword evidence="2" id="KW-1185">Reference proteome</keyword>
<protein>
    <submittedName>
        <fullName evidence="1">Uncharacterized protein</fullName>
    </submittedName>
</protein>
<name>A0A5B0PEZ2_PUCGR</name>
<accession>A0A5B0PEZ2</accession>
<gene>
    <name evidence="1" type="ORF">PGT21_034445</name>
</gene>
<sequence length="349" mass="38326">MPKLLHHGTNALPPTMCWVGHLPRQSEWLKTGSQSVANPRVFSAWIEAIVKSKVKKGGLFIKMANPKNQKSLADSNNLMAATVRRHEAQQATARAVFERQSGASGSGPASQILPNQQPSMFDLVDSGEDSCDEGFDARKIIEEDIFRKYSGNIGVDPKHSVYPHPTVVNRYIILTSGNVASWARAIHAKEAGVSLTSPPSGLNYYNRKARKVSNLWASPDSSATLTPEMIATIIQACNEKSDCKRQHSPETSEFDRKRAVSPETFGSAVAVGVCGAQGDLLEYLRFAGVSKPKETMRLCEKHDVDSYEMFAEGFMRRDQLDAIGLTVGTLAKLCRNVGRYERSLASRAK</sequence>
<evidence type="ECO:0000313" key="2">
    <source>
        <dbReference type="Proteomes" id="UP000324748"/>
    </source>
</evidence>
<dbReference type="Proteomes" id="UP000324748">
    <property type="component" value="Unassembled WGS sequence"/>
</dbReference>
<evidence type="ECO:0000313" key="1">
    <source>
        <dbReference type="EMBL" id="KAA1098379.1"/>
    </source>
</evidence>